<reference evidence="3" key="2">
    <citation type="submission" date="2013-04" db="EMBL/GenBank/DDBJ databases">
        <authorList>
            <person name="Bertioli D."/>
        </authorList>
    </citation>
    <scope>NUCLEOTIDE SEQUENCE</scope>
</reference>
<protein>
    <submittedName>
        <fullName evidence="3">Uncharacterized protein</fullName>
    </submittedName>
</protein>
<organism evidence="3">
    <name type="scientific">Arachis duranensis</name>
    <name type="common">Wild peanut</name>
    <dbReference type="NCBI Taxonomy" id="130453"/>
    <lineage>
        <taxon>Eukaryota</taxon>
        <taxon>Viridiplantae</taxon>
        <taxon>Streptophyta</taxon>
        <taxon>Embryophyta</taxon>
        <taxon>Tracheophyta</taxon>
        <taxon>Spermatophyta</taxon>
        <taxon>Magnoliopsida</taxon>
        <taxon>eudicotyledons</taxon>
        <taxon>Gunneridae</taxon>
        <taxon>Pentapetalae</taxon>
        <taxon>rosids</taxon>
        <taxon>fabids</taxon>
        <taxon>Fabales</taxon>
        <taxon>Fabaceae</taxon>
        <taxon>Papilionoideae</taxon>
        <taxon>50 kb inversion clade</taxon>
        <taxon>dalbergioids sensu lato</taxon>
        <taxon>Dalbergieae</taxon>
        <taxon>Pterocarpus clade</taxon>
        <taxon>Arachis</taxon>
    </lineage>
</organism>
<keyword evidence="2" id="KW-0812">Transmembrane</keyword>
<dbReference type="EMBL" id="HF937568">
    <property type="protein sequence ID" value="CCW28784.1"/>
    <property type="molecule type" value="Genomic_DNA"/>
</dbReference>
<keyword evidence="2" id="KW-1133">Transmembrane helix</keyword>
<keyword evidence="1" id="KW-0175">Coiled coil</keyword>
<reference evidence="3" key="1">
    <citation type="journal article" date="2013" name="Ann. Bot.">
        <title>The repetitive component of the A genome of peanut (Arachis hypogaea) and its role in remodelling intergenic sequence space since its evolutionary divergence from the B genome.</title>
        <authorList>
            <person name="Bertioli D.J."/>
            <person name="Vidigal B."/>
            <person name="Nielen S."/>
            <person name="Ratnaparkhe M.B."/>
            <person name="Lee T.H."/>
            <person name="Leal-Bertioli S.C."/>
            <person name="Kim C."/>
            <person name="Guimaraes P.M."/>
            <person name="Seijo G."/>
            <person name="Schwarzacher T."/>
            <person name="Paterson A.H."/>
            <person name="Heslop-Harrison P."/>
            <person name="Araujo A.C."/>
        </authorList>
    </citation>
    <scope>NUCLEOTIDE SEQUENCE</scope>
</reference>
<name>N1NJL1_ARADU</name>
<feature type="transmembrane region" description="Helical" evidence="2">
    <location>
        <begin position="91"/>
        <end position="111"/>
    </location>
</feature>
<evidence type="ECO:0000256" key="1">
    <source>
        <dbReference type="SAM" id="Coils"/>
    </source>
</evidence>
<dbReference type="AlphaFoldDB" id="N1NJL1"/>
<accession>N1NJL1</accession>
<evidence type="ECO:0000256" key="2">
    <source>
        <dbReference type="SAM" id="Phobius"/>
    </source>
</evidence>
<sequence>MKIIIRKLGVATCVVTVLVKRVPIPHCKYFKWLDVLVHENMDEDITSNNAILMERRLKEVEHRMKELEIELNLKNQNEIGSQGGRYYFRSFRLIILGIISIIIAVFFRTCLK</sequence>
<keyword evidence="2" id="KW-0472">Membrane</keyword>
<evidence type="ECO:0000313" key="3">
    <source>
        <dbReference type="EMBL" id="CCW28784.1"/>
    </source>
</evidence>
<gene>
    <name evidence="3" type="ORF">ARAX_ADH079023-072J06-013</name>
</gene>
<feature type="coiled-coil region" evidence="1">
    <location>
        <begin position="50"/>
        <end position="77"/>
    </location>
</feature>
<proteinExistence type="predicted"/>